<feature type="binding site" evidence="17">
    <location>
        <position position="382"/>
    </location>
    <ligand>
        <name>(6S)-NADPHX</name>
        <dbReference type="ChEBI" id="CHEBI:64076"/>
    </ligand>
</feature>
<dbReference type="GO" id="GO:0052855">
    <property type="term" value="F:ADP-dependent NAD(P)H-hydrate dehydratase activity"/>
    <property type="evidence" value="ECO:0007669"/>
    <property type="project" value="UniProtKB-UniRule"/>
</dbReference>
<dbReference type="GO" id="GO:0046872">
    <property type="term" value="F:metal ion binding"/>
    <property type="evidence" value="ECO:0007669"/>
    <property type="project" value="UniProtKB-UniRule"/>
</dbReference>
<evidence type="ECO:0000256" key="7">
    <source>
        <dbReference type="ARBA" id="ARBA00022840"/>
    </source>
</evidence>
<evidence type="ECO:0000256" key="11">
    <source>
        <dbReference type="ARBA" id="ARBA00023235"/>
    </source>
</evidence>
<dbReference type="InterPro" id="IPR030677">
    <property type="entry name" value="Nnr"/>
</dbReference>
<comment type="similarity">
    <text evidence="4 19">In the C-terminal section; belongs to the NnrD/CARKD family.</text>
</comment>
<dbReference type="SUPFAM" id="SSF53613">
    <property type="entry name" value="Ribokinase-like"/>
    <property type="match status" value="1"/>
</dbReference>
<evidence type="ECO:0000256" key="16">
    <source>
        <dbReference type="ARBA" id="ARBA00049209"/>
    </source>
</evidence>
<sequence>MKIVTAAEMRAVDSATSERFGVPSLTLMENAGTAVAEHVLTHHAAARRIVIFCGKGNNGGDGFVAARRLHQKGKAVQVILLADPSELKGDAAAMYAKLPVAAIIVHTSEELKSDRVRLSLPADLYLDAILGTGFNPPVSGLYADAIAVLNAARAPVIAVDIPSGADADAMTPQKGIVARADSIVTFTAARPAHVFSLLTNGPTYVAGIGSPEEAIVSSLRLNVITVRDFAPLLDPRPAESNKGNYGHVLVIGGSVGKAGAAAMAGMSALRAGAGLATVATPKSVLPTVAGFHPEVMTESLPETDAGTISAAAVERLDALAKGKSVLAIGPGISRFPTTSGLVRTLVSKNELPIVLDADGLNAFEGHAGELNGKGRLLVITPHPGEMARLAACSIADVQKDRLGVARKFARQHDVIVVLKGHRTLVVQPDGEAWANTTGNPGMATGGTGDILTGMIAAMIAQHPKDALLAVLAAVHLHGRAGDEMREILGEHSLVATDLLRGLPDAFESARQTVREKFVCWEG</sequence>
<evidence type="ECO:0000259" key="20">
    <source>
        <dbReference type="PROSITE" id="PS51383"/>
    </source>
</evidence>
<dbReference type="HAMAP" id="MF_01965">
    <property type="entry name" value="NADHX_dehydratase"/>
    <property type="match status" value="1"/>
</dbReference>
<dbReference type="PANTHER" id="PTHR12592:SF0">
    <property type="entry name" value="ATP-DEPENDENT (S)-NAD(P)H-HYDRATE DEHYDRATASE"/>
    <property type="match status" value="1"/>
</dbReference>
<reference evidence="23" key="1">
    <citation type="submission" date="2018-02" db="EMBL/GenBank/DDBJ databases">
        <authorList>
            <person name="Hausmann B."/>
        </authorList>
    </citation>
    <scope>NUCLEOTIDE SEQUENCE [LARGE SCALE GENOMIC DNA]</scope>
    <source>
        <strain evidence="23">Peat soil MAG SbA1</strain>
    </source>
</reference>
<evidence type="ECO:0000256" key="2">
    <source>
        <dbReference type="ARBA" id="ARBA00000909"/>
    </source>
</evidence>
<comment type="catalytic activity">
    <reaction evidence="16 17 19">
        <text>(6S)-NADPHX + ADP = AMP + phosphate + NADPH + H(+)</text>
        <dbReference type="Rhea" id="RHEA:32235"/>
        <dbReference type="ChEBI" id="CHEBI:15378"/>
        <dbReference type="ChEBI" id="CHEBI:43474"/>
        <dbReference type="ChEBI" id="CHEBI:57783"/>
        <dbReference type="ChEBI" id="CHEBI:64076"/>
        <dbReference type="ChEBI" id="CHEBI:456215"/>
        <dbReference type="ChEBI" id="CHEBI:456216"/>
        <dbReference type="EC" id="4.2.1.136"/>
    </reaction>
</comment>
<dbReference type="Proteomes" id="UP000238701">
    <property type="component" value="Unassembled WGS sequence"/>
</dbReference>
<keyword evidence="10 17" id="KW-0520">NAD</keyword>
<dbReference type="InterPro" id="IPR036652">
    <property type="entry name" value="YjeF_N_dom_sf"/>
</dbReference>
<evidence type="ECO:0000256" key="8">
    <source>
        <dbReference type="ARBA" id="ARBA00022857"/>
    </source>
</evidence>
<evidence type="ECO:0000256" key="19">
    <source>
        <dbReference type="PIRNR" id="PIRNR017184"/>
    </source>
</evidence>
<dbReference type="Gene3D" id="3.40.1190.20">
    <property type="match status" value="1"/>
</dbReference>
<comment type="catalytic activity">
    <reaction evidence="15 17 19">
        <text>(6S)-NADHX + ADP = AMP + phosphate + NADH + H(+)</text>
        <dbReference type="Rhea" id="RHEA:32223"/>
        <dbReference type="ChEBI" id="CHEBI:15378"/>
        <dbReference type="ChEBI" id="CHEBI:43474"/>
        <dbReference type="ChEBI" id="CHEBI:57945"/>
        <dbReference type="ChEBI" id="CHEBI:64074"/>
        <dbReference type="ChEBI" id="CHEBI:456215"/>
        <dbReference type="ChEBI" id="CHEBI:456216"/>
        <dbReference type="EC" id="4.2.1.136"/>
    </reaction>
</comment>
<feature type="binding site" evidence="18">
    <location>
        <position position="127"/>
    </location>
    <ligand>
        <name>K(+)</name>
        <dbReference type="ChEBI" id="CHEBI:29103"/>
    </ligand>
</feature>
<dbReference type="PROSITE" id="PS51383">
    <property type="entry name" value="YJEF_C_3"/>
    <property type="match status" value="1"/>
</dbReference>
<name>A0A2U3KI15_9BACT</name>
<comment type="catalytic activity">
    <reaction evidence="2 18 19">
        <text>(6R)-NADPHX = (6S)-NADPHX</text>
        <dbReference type="Rhea" id="RHEA:32227"/>
        <dbReference type="ChEBI" id="CHEBI:64076"/>
        <dbReference type="ChEBI" id="CHEBI:64077"/>
        <dbReference type="EC" id="5.1.99.6"/>
    </reaction>
</comment>
<organism evidence="22 23">
    <name type="scientific">Candidatus Sulfotelmatobacter kueseliae</name>
    <dbReference type="NCBI Taxonomy" id="2042962"/>
    <lineage>
        <taxon>Bacteria</taxon>
        <taxon>Pseudomonadati</taxon>
        <taxon>Acidobacteriota</taxon>
        <taxon>Terriglobia</taxon>
        <taxon>Terriglobales</taxon>
        <taxon>Candidatus Korobacteraceae</taxon>
        <taxon>Candidatus Sulfotelmatobacter</taxon>
    </lineage>
</organism>
<comment type="catalytic activity">
    <reaction evidence="1 18 19">
        <text>(6R)-NADHX = (6S)-NADHX</text>
        <dbReference type="Rhea" id="RHEA:32215"/>
        <dbReference type="ChEBI" id="CHEBI:64074"/>
        <dbReference type="ChEBI" id="CHEBI:64075"/>
        <dbReference type="EC" id="5.1.99.6"/>
    </reaction>
</comment>
<comment type="function">
    <text evidence="18">Catalyzes the epimerization of the S- and R-forms of NAD(P)HX, a damaged form of NAD(P)H that is a result of enzymatic or heat-dependent hydration. This is a prerequisite for the S-specific NAD(P)H-hydrate dehydratase to allow the repair of both epimers of NAD(P)HX.</text>
</comment>
<protein>
    <recommendedName>
        <fullName evidence="19">Bifunctional NAD(P)H-hydrate repair enzyme</fullName>
    </recommendedName>
    <alternativeName>
        <fullName evidence="19">Nicotinamide nucleotide repair protein</fullName>
    </alternativeName>
    <domain>
        <recommendedName>
            <fullName evidence="19">ADP-dependent (S)-NAD(P)H-hydrate dehydratase</fullName>
            <ecNumber evidence="19">4.2.1.136</ecNumber>
        </recommendedName>
        <alternativeName>
            <fullName evidence="19">ADP-dependent NAD(P)HX dehydratase</fullName>
        </alternativeName>
    </domain>
    <domain>
        <recommendedName>
            <fullName evidence="19">NAD(P)H-hydrate epimerase</fullName>
            <ecNumber evidence="19">5.1.99.6</ecNumber>
        </recommendedName>
    </domain>
</protein>
<dbReference type="GO" id="GO:0110051">
    <property type="term" value="P:metabolite repair"/>
    <property type="evidence" value="ECO:0007669"/>
    <property type="project" value="TreeGrafter"/>
</dbReference>
<comment type="similarity">
    <text evidence="17">Belongs to the NnrD/CARKD family.</text>
</comment>
<dbReference type="EMBL" id="OMOD01000119">
    <property type="protein sequence ID" value="SPF39298.1"/>
    <property type="molecule type" value="Genomic_DNA"/>
</dbReference>
<evidence type="ECO:0000256" key="5">
    <source>
        <dbReference type="ARBA" id="ARBA00022723"/>
    </source>
</evidence>
<comment type="function">
    <text evidence="17">Catalyzes the dehydration of the S-form of NAD(P)HX at the expense of ADP, which is converted to AMP. Together with NAD(P)HX epimerase, which catalyzes the epimerization of the S- and R-forms, the enzyme allows the repair of both epimers of NAD(P)HX, a damaged form of NAD(P)H that is a result of enzymatic or heat-dependent hydration.</text>
</comment>
<feature type="binding site" evidence="18">
    <location>
        <position position="163"/>
    </location>
    <ligand>
        <name>K(+)</name>
        <dbReference type="ChEBI" id="CHEBI:29103"/>
    </ligand>
</feature>
<dbReference type="PIRSF" id="PIRSF017184">
    <property type="entry name" value="Nnr"/>
    <property type="match status" value="1"/>
</dbReference>
<dbReference type="HAMAP" id="MF_01966">
    <property type="entry name" value="NADHX_epimerase"/>
    <property type="match status" value="1"/>
</dbReference>
<evidence type="ECO:0000256" key="4">
    <source>
        <dbReference type="ARBA" id="ARBA00009524"/>
    </source>
</evidence>
<evidence type="ECO:0000256" key="13">
    <source>
        <dbReference type="ARBA" id="ARBA00023268"/>
    </source>
</evidence>
<feature type="domain" description="YjeF C-terminal" evidence="20">
    <location>
        <begin position="225"/>
        <end position="509"/>
    </location>
</feature>
<feature type="binding site" evidence="18">
    <location>
        <position position="58"/>
    </location>
    <ligand>
        <name>K(+)</name>
        <dbReference type="ChEBI" id="CHEBI:29103"/>
    </ligand>
</feature>
<comment type="cofactor">
    <cofactor evidence="18 19">
        <name>K(+)</name>
        <dbReference type="ChEBI" id="CHEBI:29103"/>
    </cofactor>
    <text evidence="18 19">Binds 1 potassium ion per subunit.</text>
</comment>
<feature type="binding site" evidence="18">
    <location>
        <position position="142"/>
    </location>
    <ligand>
        <name>(6S)-NADPHX</name>
        <dbReference type="ChEBI" id="CHEBI:64076"/>
    </ligand>
</feature>
<keyword evidence="7 17" id="KW-0067">ATP-binding</keyword>
<dbReference type="PROSITE" id="PS51385">
    <property type="entry name" value="YJEF_N"/>
    <property type="match status" value="1"/>
</dbReference>
<dbReference type="GO" id="GO:0046496">
    <property type="term" value="P:nicotinamide nucleotide metabolic process"/>
    <property type="evidence" value="ECO:0007669"/>
    <property type="project" value="UniProtKB-UniRule"/>
</dbReference>
<dbReference type="Gene3D" id="3.40.50.10260">
    <property type="entry name" value="YjeF N-terminal domain"/>
    <property type="match status" value="1"/>
</dbReference>
<gene>
    <name evidence="22" type="primary">nnr</name>
    <name evidence="17" type="synonym">nnrD</name>
    <name evidence="18" type="synonym">nnrE</name>
    <name evidence="22" type="ORF">SBA1_270013</name>
</gene>
<evidence type="ECO:0000313" key="22">
    <source>
        <dbReference type="EMBL" id="SPF39298.1"/>
    </source>
</evidence>
<comment type="similarity">
    <text evidence="18">Belongs to the NnrE/AIBP family.</text>
</comment>
<evidence type="ECO:0000256" key="6">
    <source>
        <dbReference type="ARBA" id="ARBA00022741"/>
    </source>
</evidence>
<dbReference type="EC" id="5.1.99.6" evidence="19"/>
<dbReference type="NCBIfam" id="TIGR00196">
    <property type="entry name" value="yjeF_cterm"/>
    <property type="match status" value="1"/>
</dbReference>
<feature type="binding site" evidence="17">
    <location>
        <begin position="419"/>
        <end position="423"/>
    </location>
    <ligand>
        <name>AMP</name>
        <dbReference type="ChEBI" id="CHEBI:456215"/>
    </ligand>
</feature>
<evidence type="ECO:0000256" key="18">
    <source>
        <dbReference type="HAMAP-Rule" id="MF_01966"/>
    </source>
</evidence>
<feature type="binding site" evidence="18">
    <location>
        <begin position="57"/>
        <end position="61"/>
    </location>
    <ligand>
        <name>(6S)-NADPHX</name>
        <dbReference type="ChEBI" id="CHEBI:64076"/>
    </ligand>
</feature>
<feature type="binding site" evidence="17">
    <location>
        <position position="448"/>
    </location>
    <ligand>
        <name>AMP</name>
        <dbReference type="ChEBI" id="CHEBI:456215"/>
    </ligand>
</feature>
<evidence type="ECO:0000256" key="9">
    <source>
        <dbReference type="ARBA" id="ARBA00022958"/>
    </source>
</evidence>
<evidence type="ECO:0000256" key="1">
    <source>
        <dbReference type="ARBA" id="ARBA00000013"/>
    </source>
</evidence>
<dbReference type="InterPro" id="IPR029056">
    <property type="entry name" value="Ribokinase-like"/>
</dbReference>
<keyword evidence="6 17" id="KW-0547">Nucleotide-binding</keyword>
<dbReference type="Pfam" id="PF03853">
    <property type="entry name" value="YjeF_N"/>
    <property type="match status" value="1"/>
</dbReference>
<comment type="function">
    <text evidence="14 19">Bifunctional enzyme that catalyzes the epimerization of the S- and R-forms of NAD(P)HX and the dehydration of the S-form of NAD(P)HX at the expense of ADP, which is converted to AMP. This allows the repair of both epimers of NAD(P)HX, a damaged form of NAD(P)H that is a result of enzymatic or heat-dependent hydration.</text>
</comment>
<keyword evidence="9 18" id="KW-0630">Potassium</keyword>
<dbReference type="OrthoDB" id="9806925at2"/>
<proteinExistence type="inferred from homology"/>
<dbReference type="AlphaFoldDB" id="A0A2U3KI15"/>
<evidence type="ECO:0000256" key="12">
    <source>
        <dbReference type="ARBA" id="ARBA00023239"/>
    </source>
</evidence>
<keyword evidence="5 18" id="KW-0479">Metal-binding</keyword>
<evidence type="ECO:0000256" key="15">
    <source>
        <dbReference type="ARBA" id="ARBA00048238"/>
    </source>
</evidence>
<keyword evidence="13" id="KW-0511">Multifunctional enzyme</keyword>
<dbReference type="GO" id="GO:0052856">
    <property type="term" value="F:NAD(P)HX epimerase activity"/>
    <property type="evidence" value="ECO:0007669"/>
    <property type="project" value="UniProtKB-UniRule"/>
</dbReference>
<feature type="binding site" evidence="17">
    <location>
        <position position="260"/>
    </location>
    <ligand>
        <name>(6S)-NADPHX</name>
        <dbReference type="ChEBI" id="CHEBI:64076"/>
    </ligand>
</feature>
<comment type="subunit">
    <text evidence="17">Homotetramer.</text>
</comment>
<keyword evidence="8 17" id="KW-0521">NADP</keyword>
<evidence type="ECO:0000313" key="23">
    <source>
        <dbReference type="Proteomes" id="UP000238701"/>
    </source>
</evidence>
<comment type="cofactor">
    <cofactor evidence="17">
        <name>Mg(2+)</name>
        <dbReference type="ChEBI" id="CHEBI:18420"/>
    </cofactor>
</comment>
<dbReference type="InterPro" id="IPR004443">
    <property type="entry name" value="YjeF_N_dom"/>
</dbReference>
<dbReference type="Pfam" id="PF01256">
    <property type="entry name" value="Carb_kinase"/>
    <property type="match status" value="1"/>
</dbReference>
<evidence type="ECO:0000256" key="17">
    <source>
        <dbReference type="HAMAP-Rule" id="MF_01965"/>
    </source>
</evidence>
<dbReference type="EC" id="4.2.1.136" evidence="19"/>
<dbReference type="InterPro" id="IPR000631">
    <property type="entry name" value="CARKD"/>
</dbReference>
<evidence type="ECO:0000259" key="21">
    <source>
        <dbReference type="PROSITE" id="PS51385"/>
    </source>
</evidence>
<feature type="binding site" evidence="17">
    <location>
        <position position="331"/>
    </location>
    <ligand>
        <name>(6S)-NADPHX</name>
        <dbReference type="ChEBI" id="CHEBI:64076"/>
    </ligand>
</feature>
<feature type="domain" description="YjeF N-terminal" evidence="21">
    <location>
        <begin position="9"/>
        <end position="216"/>
    </location>
</feature>
<evidence type="ECO:0000256" key="14">
    <source>
        <dbReference type="ARBA" id="ARBA00025153"/>
    </source>
</evidence>
<dbReference type="CDD" id="cd01171">
    <property type="entry name" value="YXKO-related"/>
    <property type="match status" value="1"/>
</dbReference>
<dbReference type="NCBIfam" id="TIGR00197">
    <property type="entry name" value="yjeF_nterm"/>
    <property type="match status" value="1"/>
</dbReference>
<feature type="binding site" evidence="18">
    <location>
        <begin position="131"/>
        <end position="137"/>
    </location>
    <ligand>
        <name>(6S)-NADPHX</name>
        <dbReference type="ChEBI" id="CHEBI:64076"/>
    </ligand>
</feature>
<keyword evidence="11 18" id="KW-0413">Isomerase</keyword>
<evidence type="ECO:0000256" key="3">
    <source>
        <dbReference type="ARBA" id="ARBA00006001"/>
    </source>
</evidence>
<evidence type="ECO:0000256" key="10">
    <source>
        <dbReference type="ARBA" id="ARBA00023027"/>
    </source>
</evidence>
<dbReference type="SUPFAM" id="SSF64153">
    <property type="entry name" value="YjeF N-terminal domain-like"/>
    <property type="match status" value="1"/>
</dbReference>
<keyword evidence="12 17" id="KW-0456">Lyase</keyword>
<accession>A0A2U3KI15</accession>
<dbReference type="PANTHER" id="PTHR12592">
    <property type="entry name" value="ATP-DEPENDENT (S)-NAD(P)H-HYDRATE DEHYDRATASE FAMILY MEMBER"/>
    <property type="match status" value="1"/>
</dbReference>
<feature type="binding site" evidence="18">
    <location>
        <position position="160"/>
    </location>
    <ligand>
        <name>(6S)-NADPHX</name>
        <dbReference type="ChEBI" id="CHEBI:64076"/>
    </ligand>
</feature>
<comment type="similarity">
    <text evidence="3 19">In the N-terminal section; belongs to the NnrE/AIBP family.</text>
</comment>
<feature type="binding site" evidence="17">
    <location>
        <position position="449"/>
    </location>
    <ligand>
        <name>(6S)-NADPHX</name>
        <dbReference type="ChEBI" id="CHEBI:64076"/>
    </ligand>
</feature>
<dbReference type="GO" id="GO:0005524">
    <property type="term" value="F:ATP binding"/>
    <property type="evidence" value="ECO:0007669"/>
    <property type="project" value="UniProtKB-UniRule"/>
</dbReference>